<feature type="domain" description="Peptidase A1" evidence="4">
    <location>
        <begin position="1"/>
        <end position="363"/>
    </location>
</feature>
<evidence type="ECO:0000256" key="2">
    <source>
        <dbReference type="SAM" id="Phobius"/>
    </source>
</evidence>
<gene>
    <name evidence="5" type="ORF">PSNMU_V1.4_AUG-EV-PASAV3_0095460</name>
</gene>
<reference evidence="5 6" key="1">
    <citation type="submission" date="2019-01" db="EMBL/GenBank/DDBJ databases">
        <authorList>
            <person name="Ferrante I. M."/>
        </authorList>
    </citation>
    <scope>NUCLEOTIDE SEQUENCE [LARGE SCALE GENOMIC DNA]</scope>
    <source>
        <strain evidence="5 6">B856</strain>
    </source>
</reference>
<protein>
    <recommendedName>
        <fullName evidence="4">Peptidase A1 domain-containing protein</fullName>
    </recommendedName>
</protein>
<proteinExistence type="predicted"/>
<organism evidence="5 6">
    <name type="scientific">Pseudo-nitzschia multistriata</name>
    <dbReference type="NCBI Taxonomy" id="183589"/>
    <lineage>
        <taxon>Eukaryota</taxon>
        <taxon>Sar</taxon>
        <taxon>Stramenopiles</taxon>
        <taxon>Ochrophyta</taxon>
        <taxon>Bacillariophyta</taxon>
        <taxon>Bacillariophyceae</taxon>
        <taxon>Bacillariophycidae</taxon>
        <taxon>Bacillariales</taxon>
        <taxon>Bacillariaceae</taxon>
        <taxon>Pseudo-nitzschia</taxon>
    </lineage>
</organism>
<evidence type="ECO:0000259" key="4">
    <source>
        <dbReference type="PROSITE" id="PS51767"/>
    </source>
</evidence>
<keyword evidence="6" id="KW-1185">Reference proteome</keyword>
<feature type="region of interest" description="Disordered" evidence="1">
    <location>
        <begin position="568"/>
        <end position="604"/>
    </location>
</feature>
<keyword evidence="3" id="KW-0732">Signal</keyword>
<evidence type="ECO:0000256" key="3">
    <source>
        <dbReference type="SAM" id="SignalP"/>
    </source>
</evidence>
<accession>A0A448ZKL2</accession>
<sequence>MKAVCSHFTVPALLFFLGACAGENPVQASIDAEQSPRLLLSGSSGNDPHVCFASYGDGAAFNLGFVGQDQLSFGGATGTTPVCLMEIESTPITNSIDMTQSPSLGDGLIGLQPACVFDGSIMTCNNNETDVISSLVKSGAISSFQFTMCFEENGGNLYLGPGQYPESTKWFPAVPFEATFSGGNSGSFWTIQGPSDGSSVGILARGPDGNETSVGEITSAEFTNTSYIDSGTSGVVFPQKYNFTILNEIANAWADDEDATEILGCSSVDSILELLADDYIYLSKEEADHLNSLVPDIIYRGFDGGDLVSDGSFYLYETYPSSGAYTGSWLFGPSSITLGTGFLLDKTVVFDNSDPSAPRIGIVSEEGGDCDENDYSEKGNIVKMSAPGGLSNVLGAGTYLGEIEFGGQKQLVQLDTGSYLFVLPNKPSCMQMDETAGECLVVESESEGSVIAYVNKDDDNCSKYAPLIDKYNFKNTCDNDVDDDCQAGESYFGTVVDFLQILMEIQPFAECEAQRAFCGDLKEYRKDLSSSFQYLPIGSDLTLGEWEKPPEQFSLSLVNGTCSMTGVPGDMGGSTSGESDHASEEMSTADHEAADKATDKEMSDGISGAGLAAPSLLFSLLSSFVLFLSAVVV</sequence>
<feature type="transmembrane region" description="Helical" evidence="2">
    <location>
        <begin position="611"/>
        <end position="632"/>
    </location>
</feature>
<dbReference type="Proteomes" id="UP000291116">
    <property type="component" value="Unassembled WGS sequence"/>
</dbReference>
<feature type="compositionally biased region" description="Basic and acidic residues" evidence="1">
    <location>
        <begin position="578"/>
        <end position="603"/>
    </location>
</feature>
<feature type="chain" id="PRO_5019081699" description="Peptidase A1 domain-containing protein" evidence="3">
    <location>
        <begin position="23"/>
        <end position="633"/>
    </location>
</feature>
<feature type="domain" description="Peptidase A1" evidence="4">
    <location>
        <begin position="399"/>
        <end position="633"/>
    </location>
</feature>
<dbReference type="SUPFAM" id="SSF50630">
    <property type="entry name" value="Acid proteases"/>
    <property type="match status" value="2"/>
</dbReference>
<evidence type="ECO:0000313" key="6">
    <source>
        <dbReference type="Proteomes" id="UP000291116"/>
    </source>
</evidence>
<dbReference type="PROSITE" id="PS51767">
    <property type="entry name" value="PEPTIDASE_A1"/>
    <property type="match status" value="2"/>
</dbReference>
<keyword evidence="2" id="KW-1133">Transmembrane helix</keyword>
<evidence type="ECO:0000256" key="1">
    <source>
        <dbReference type="SAM" id="MobiDB-lite"/>
    </source>
</evidence>
<keyword evidence="2" id="KW-0812">Transmembrane</keyword>
<dbReference type="OrthoDB" id="472903at2759"/>
<feature type="signal peptide" evidence="3">
    <location>
        <begin position="1"/>
        <end position="22"/>
    </location>
</feature>
<dbReference type="Gene3D" id="2.40.70.10">
    <property type="entry name" value="Acid Proteases"/>
    <property type="match status" value="3"/>
</dbReference>
<dbReference type="EMBL" id="CAACVS010000452">
    <property type="protein sequence ID" value="VEU42573.1"/>
    <property type="molecule type" value="Genomic_DNA"/>
</dbReference>
<dbReference type="AlphaFoldDB" id="A0A448ZKL2"/>
<dbReference type="InterPro" id="IPR021109">
    <property type="entry name" value="Peptidase_aspartic_dom_sf"/>
</dbReference>
<dbReference type="PROSITE" id="PS51257">
    <property type="entry name" value="PROKAR_LIPOPROTEIN"/>
    <property type="match status" value="1"/>
</dbReference>
<name>A0A448ZKL2_9STRA</name>
<keyword evidence="2" id="KW-0472">Membrane</keyword>
<evidence type="ECO:0000313" key="5">
    <source>
        <dbReference type="EMBL" id="VEU42573.1"/>
    </source>
</evidence>
<dbReference type="InterPro" id="IPR033121">
    <property type="entry name" value="PEPTIDASE_A1"/>
</dbReference>